<dbReference type="PROSITE" id="PS50089">
    <property type="entry name" value="ZF_RING_2"/>
    <property type="match status" value="1"/>
</dbReference>
<evidence type="ECO:0000259" key="5">
    <source>
        <dbReference type="PROSITE" id="PS50089"/>
    </source>
</evidence>
<accession>A0A834MFB7</accession>
<dbReference type="Pfam" id="PF21362">
    <property type="entry name" value="Sina_RING"/>
    <property type="match status" value="1"/>
</dbReference>
<evidence type="ECO:0000256" key="1">
    <source>
        <dbReference type="ARBA" id="ARBA00022723"/>
    </source>
</evidence>
<evidence type="ECO:0000256" key="2">
    <source>
        <dbReference type="ARBA" id="ARBA00022771"/>
    </source>
</evidence>
<dbReference type="InterPro" id="IPR049548">
    <property type="entry name" value="Sina-like_RING"/>
</dbReference>
<evidence type="ECO:0000313" key="6">
    <source>
        <dbReference type="EMBL" id="KAF7281488.1"/>
    </source>
</evidence>
<dbReference type="GO" id="GO:0031624">
    <property type="term" value="F:ubiquitin conjugating enzyme binding"/>
    <property type="evidence" value="ECO:0007669"/>
    <property type="project" value="TreeGrafter"/>
</dbReference>
<dbReference type="Proteomes" id="UP000625711">
    <property type="component" value="Unassembled WGS sequence"/>
</dbReference>
<feature type="domain" description="RING-type" evidence="5">
    <location>
        <begin position="174"/>
        <end position="209"/>
    </location>
</feature>
<evidence type="ECO:0000256" key="4">
    <source>
        <dbReference type="PROSITE-ProRule" id="PRU00175"/>
    </source>
</evidence>
<dbReference type="GO" id="GO:0008270">
    <property type="term" value="F:zinc ion binding"/>
    <property type="evidence" value="ECO:0007669"/>
    <property type="project" value="UniProtKB-KW"/>
</dbReference>
<dbReference type="AlphaFoldDB" id="A0A834MFB7"/>
<dbReference type="GO" id="GO:0061630">
    <property type="term" value="F:ubiquitin protein ligase activity"/>
    <property type="evidence" value="ECO:0007669"/>
    <property type="project" value="TreeGrafter"/>
</dbReference>
<evidence type="ECO:0000256" key="3">
    <source>
        <dbReference type="ARBA" id="ARBA00022833"/>
    </source>
</evidence>
<dbReference type="PANTHER" id="PTHR45877">
    <property type="entry name" value="E3 UBIQUITIN-PROTEIN LIGASE SIAH2"/>
    <property type="match status" value="1"/>
</dbReference>
<dbReference type="SUPFAM" id="SSF57850">
    <property type="entry name" value="RING/U-box"/>
    <property type="match status" value="1"/>
</dbReference>
<keyword evidence="2 4" id="KW-0863">Zinc-finger</keyword>
<dbReference type="GO" id="GO:0043161">
    <property type="term" value="P:proteasome-mediated ubiquitin-dependent protein catabolic process"/>
    <property type="evidence" value="ECO:0007669"/>
    <property type="project" value="TreeGrafter"/>
</dbReference>
<dbReference type="OrthoDB" id="4788989at2759"/>
<keyword evidence="3" id="KW-0862">Zinc</keyword>
<dbReference type="PANTHER" id="PTHR45877:SF2">
    <property type="entry name" value="E3 UBIQUITIN-PROTEIN LIGASE SINA-RELATED"/>
    <property type="match status" value="1"/>
</dbReference>
<keyword evidence="1" id="KW-0479">Metal-binding</keyword>
<dbReference type="InterPro" id="IPR013083">
    <property type="entry name" value="Znf_RING/FYVE/PHD"/>
</dbReference>
<keyword evidence="7" id="KW-1185">Reference proteome</keyword>
<dbReference type="InterPro" id="IPR004162">
    <property type="entry name" value="SINA-like_animal"/>
</dbReference>
<comment type="caution">
    <text evidence="6">The sequence shown here is derived from an EMBL/GenBank/DDBJ whole genome shotgun (WGS) entry which is preliminary data.</text>
</comment>
<name>A0A834MFB7_RHYFE</name>
<sequence>MGSTYPINTLVSHFKEKHKNHMSSNEYQLDCIALGAHLRLILHKGLPYLLFFYENKINIWISVYSVNTEDNDVMFQIQFQSVDTNKSLVFQANVTPFDDQEHCLNCLHHICSNNYHKYSKVGSNYDIINKSMEFSVEKSYLSSLLSCKHVYYTVNIMEETEDSLQKSLIRNLECPVCKMPMSAPIFRCRKGHAICNICSKKLTKCPLCKSQLTNSRCFALEGIAQDIELCCSNKKNGCTFTGNVNQCIAHENYCSVKPIHNLKM</sequence>
<protein>
    <recommendedName>
        <fullName evidence="5">RING-type domain-containing protein</fullName>
    </recommendedName>
</protein>
<dbReference type="EMBL" id="JAACXV010000239">
    <property type="protein sequence ID" value="KAF7281488.1"/>
    <property type="molecule type" value="Genomic_DNA"/>
</dbReference>
<dbReference type="Gene3D" id="3.30.40.10">
    <property type="entry name" value="Zinc/RING finger domain, C3HC4 (zinc finger)"/>
    <property type="match status" value="1"/>
</dbReference>
<dbReference type="InterPro" id="IPR001841">
    <property type="entry name" value="Znf_RING"/>
</dbReference>
<proteinExistence type="predicted"/>
<dbReference type="GO" id="GO:0005737">
    <property type="term" value="C:cytoplasm"/>
    <property type="evidence" value="ECO:0007669"/>
    <property type="project" value="TreeGrafter"/>
</dbReference>
<evidence type="ECO:0000313" key="7">
    <source>
        <dbReference type="Proteomes" id="UP000625711"/>
    </source>
</evidence>
<reference evidence="6" key="1">
    <citation type="submission" date="2020-08" db="EMBL/GenBank/DDBJ databases">
        <title>Genome sequencing and assembly of the red palm weevil Rhynchophorus ferrugineus.</title>
        <authorList>
            <person name="Dias G.B."/>
            <person name="Bergman C.M."/>
            <person name="Manee M."/>
        </authorList>
    </citation>
    <scope>NUCLEOTIDE SEQUENCE</scope>
    <source>
        <strain evidence="6">AA-2017</strain>
        <tissue evidence="6">Whole larva</tissue>
    </source>
</reference>
<organism evidence="6 7">
    <name type="scientific">Rhynchophorus ferrugineus</name>
    <name type="common">Red palm weevil</name>
    <name type="synonym">Curculio ferrugineus</name>
    <dbReference type="NCBI Taxonomy" id="354439"/>
    <lineage>
        <taxon>Eukaryota</taxon>
        <taxon>Metazoa</taxon>
        <taxon>Ecdysozoa</taxon>
        <taxon>Arthropoda</taxon>
        <taxon>Hexapoda</taxon>
        <taxon>Insecta</taxon>
        <taxon>Pterygota</taxon>
        <taxon>Neoptera</taxon>
        <taxon>Endopterygota</taxon>
        <taxon>Coleoptera</taxon>
        <taxon>Polyphaga</taxon>
        <taxon>Cucujiformia</taxon>
        <taxon>Curculionidae</taxon>
        <taxon>Dryophthorinae</taxon>
        <taxon>Rhynchophorus</taxon>
    </lineage>
</organism>
<gene>
    <name evidence="6" type="ORF">GWI33_004733</name>
</gene>